<dbReference type="GO" id="GO:0015628">
    <property type="term" value="P:protein secretion by the type II secretion system"/>
    <property type="evidence" value="ECO:0007669"/>
    <property type="project" value="InterPro"/>
</dbReference>
<dbReference type="Gene3D" id="3.30.700.10">
    <property type="entry name" value="Glycoprotein, Type 4 Pilin"/>
    <property type="match status" value="1"/>
</dbReference>
<dbReference type="Proteomes" id="UP000509414">
    <property type="component" value="Chromosome"/>
</dbReference>
<proteinExistence type="predicted"/>
<dbReference type="InterPro" id="IPR045584">
    <property type="entry name" value="Pilin-like"/>
</dbReference>
<dbReference type="Pfam" id="PF07963">
    <property type="entry name" value="N_methyl"/>
    <property type="match status" value="1"/>
</dbReference>
<dbReference type="SUPFAM" id="SSF54523">
    <property type="entry name" value="Pili subunits"/>
    <property type="match status" value="1"/>
</dbReference>
<keyword evidence="1" id="KW-0488">Methylation</keyword>
<evidence type="ECO:0000313" key="3">
    <source>
        <dbReference type="EMBL" id="QLI05538.1"/>
    </source>
</evidence>
<sequence length="151" mass="16620">MKKAFTLIELVFVIVILGILATVAIPKLIVTRDDAEIAKAKSQIAAVRSGIQLKRNEMILSGTQGYPADLEDGDCCFGGILSTKIEQRKDDNSYGWKKETDGSYTINTNKEQVKFTYNDSDGSFKCTERSSSDTGTDKDSLKNGKCTTNLY</sequence>
<dbReference type="InterPro" id="IPR012902">
    <property type="entry name" value="N_methyl_site"/>
</dbReference>
<feature type="transmembrane region" description="Helical" evidence="2">
    <location>
        <begin position="7"/>
        <end position="29"/>
    </location>
</feature>
<name>A0A7H9CJT9_9BACT</name>
<keyword evidence="2" id="KW-1133">Transmembrane helix</keyword>
<keyword evidence="2" id="KW-0812">Transmembrane</keyword>
<organism evidence="3 4">
    <name type="scientific">Candidatus Campylobacter infans</name>
    <dbReference type="NCBI Taxonomy" id="2561898"/>
    <lineage>
        <taxon>Bacteria</taxon>
        <taxon>Pseudomonadati</taxon>
        <taxon>Campylobacterota</taxon>
        <taxon>Epsilonproteobacteria</taxon>
        <taxon>Campylobacterales</taxon>
        <taxon>Campylobacteraceae</taxon>
        <taxon>Campylobacter</taxon>
    </lineage>
</organism>
<dbReference type="PRINTS" id="PR00813">
    <property type="entry name" value="BCTERIALGSPG"/>
</dbReference>
<protein>
    <submittedName>
        <fullName evidence="3">Type II secretion/transformation system, G protein</fullName>
    </submittedName>
</protein>
<accession>A0A7H9CJT9</accession>
<evidence type="ECO:0000313" key="4">
    <source>
        <dbReference type="Proteomes" id="UP000509414"/>
    </source>
</evidence>
<evidence type="ECO:0000256" key="1">
    <source>
        <dbReference type="ARBA" id="ARBA00022481"/>
    </source>
</evidence>
<dbReference type="KEGG" id="cinf:CINF_1033"/>
<dbReference type="GO" id="GO:0015627">
    <property type="term" value="C:type II protein secretion system complex"/>
    <property type="evidence" value="ECO:0007669"/>
    <property type="project" value="InterPro"/>
</dbReference>
<dbReference type="AlphaFoldDB" id="A0A7H9CJT9"/>
<keyword evidence="4" id="KW-1185">Reference proteome</keyword>
<evidence type="ECO:0000256" key="2">
    <source>
        <dbReference type="SAM" id="Phobius"/>
    </source>
</evidence>
<dbReference type="NCBIfam" id="TIGR02532">
    <property type="entry name" value="IV_pilin_GFxxxE"/>
    <property type="match status" value="1"/>
</dbReference>
<reference evidence="3 4" key="1">
    <citation type="submission" date="2020-02" db="EMBL/GenBank/DDBJ databases">
        <title>Complete genome sequence of the novel Campylobacter species Candidatus Campylobacter infans.</title>
        <authorList>
            <person name="Duim B."/>
            <person name="Zomer A."/>
            <person name="van der Graaf L."/>
            <person name="Wagenaar J."/>
        </authorList>
    </citation>
    <scope>NUCLEOTIDE SEQUENCE [LARGE SCALE GENOMIC DNA]</scope>
    <source>
        <strain evidence="3 4">19S00001</strain>
    </source>
</reference>
<gene>
    <name evidence="3" type="ORF">CINF_1033</name>
</gene>
<dbReference type="RefSeq" id="WP_179974741.1">
    <property type="nucleotide sequence ID" value="NZ_CP049075.1"/>
</dbReference>
<dbReference type="InterPro" id="IPR000983">
    <property type="entry name" value="Bac_GSPG_pilin"/>
</dbReference>
<keyword evidence="2" id="KW-0472">Membrane</keyword>
<dbReference type="EMBL" id="CP049075">
    <property type="protein sequence ID" value="QLI05538.1"/>
    <property type="molecule type" value="Genomic_DNA"/>
</dbReference>